<protein>
    <submittedName>
        <fullName evidence="2">Uncharacterized protein</fullName>
    </submittedName>
</protein>
<gene>
    <name evidence="2" type="ORF">Glove_460g26</name>
</gene>
<evidence type="ECO:0000313" key="3">
    <source>
        <dbReference type="Proteomes" id="UP000266861"/>
    </source>
</evidence>
<feature type="coiled-coil region" evidence="1">
    <location>
        <begin position="80"/>
        <end position="128"/>
    </location>
</feature>
<dbReference type="OrthoDB" id="2431315at2759"/>
<sequence>MVNVYTLRDTNKGYRLGSTREVKLEEILHRSLKSIFELNDFINEGKRLQNENTNIISYNTQKDIFIAGSKAEIATKSKKIRSLESMIKILEGKLASAQKDTFSSHEDLLKKESEILSLKSKIAEVEQIKSSLTLKINRRVDARSSEKIDNNRVSAKAHINRFCINLKKSKYLKNPKSILGTCIVPDHTGDEITLTPSELEIQRYTSLPKADIENIIKISDEINISKTSKDIPPTHEINKYFTRKKNMDQDRRVDARSSEKIDNNRVSAKAHINRFCINLKKSKYLKNPKSILGTCIVPDHTGDEITLTPSELEIQRYTSLPKADIENIIKISDEINISKTSKDIPPTHEIKYVTPYLTQQRNDTPLCKGGRLN</sequence>
<dbReference type="EMBL" id="PQFF01000402">
    <property type="protein sequence ID" value="RHZ52554.1"/>
    <property type="molecule type" value="Genomic_DNA"/>
</dbReference>
<reference evidence="2 3" key="1">
    <citation type="submission" date="2018-08" db="EMBL/GenBank/DDBJ databases">
        <title>Genome and evolution of the arbuscular mycorrhizal fungus Diversispora epigaea (formerly Glomus versiforme) and its bacterial endosymbionts.</title>
        <authorList>
            <person name="Sun X."/>
            <person name="Fei Z."/>
            <person name="Harrison M."/>
        </authorList>
    </citation>
    <scope>NUCLEOTIDE SEQUENCE [LARGE SCALE GENOMIC DNA]</scope>
    <source>
        <strain evidence="2 3">IT104</strain>
    </source>
</reference>
<proteinExistence type="predicted"/>
<accession>A0A397GSQ7</accession>
<keyword evidence="1" id="KW-0175">Coiled coil</keyword>
<organism evidence="2 3">
    <name type="scientific">Diversispora epigaea</name>
    <dbReference type="NCBI Taxonomy" id="1348612"/>
    <lineage>
        <taxon>Eukaryota</taxon>
        <taxon>Fungi</taxon>
        <taxon>Fungi incertae sedis</taxon>
        <taxon>Mucoromycota</taxon>
        <taxon>Glomeromycotina</taxon>
        <taxon>Glomeromycetes</taxon>
        <taxon>Diversisporales</taxon>
        <taxon>Diversisporaceae</taxon>
        <taxon>Diversispora</taxon>
    </lineage>
</organism>
<name>A0A397GSQ7_9GLOM</name>
<comment type="caution">
    <text evidence="2">The sequence shown here is derived from an EMBL/GenBank/DDBJ whole genome shotgun (WGS) entry which is preliminary data.</text>
</comment>
<dbReference type="AlphaFoldDB" id="A0A397GSQ7"/>
<keyword evidence="3" id="KW-1185">Reference proteome</keyword>
<evidence type="ECO:0000313" key="2">
    <source>
        <dbReference type="EMBL" id="RHZ52554.1"/>
    </source>
</evidence>
<evidence type="ECO:0000256" key="1">
    <source>
        <dbReference type="SAM" id="Coils"/>
    </source>
</evidence>
<dbReference type="Proteomes" id="UP000266861">
    <property type="component" value="Unassembled WGS sequence"/>
</dbReference>